<accession>A0ABQ3TZQ6</accession>
<keyword evidence="2" id="KW-1185">Reference proteome</keyword>
<dbReference type="EMBL" id="BNEK01000003">
    <property type="protein sequence ID" value="GHJ28867.1"/>
    <property type="molecule type" value="Genomic_DNA"/>
</dbReference>
<proteinExistence type="predicted"/>
<comment type="caution">
    <text evidence="1">The sequence shown here is derived from an EMBL/GenBank/DDBJ whole genome shotgun (WGS) entry which is preliminary data.</text>
</comment>
<organism evidence="1 2">
    <name type="scientific">Streptomyces hygroscopicus</name>
    <dbReference type="NCBI Taxonomy" id="1912"/>
    <lineage>
        <taxon>Bacteria</taxon>
        <taxon>Bacillati</taxon>
        <taxon>Actinomycetota</taxon>
        <taxon>Actinomycetes</taxon>
        <taxon>Kitasatosporales</taxon>
        <taxon>Streptomycetaceae</taxon>
        <taxon>Streptomyces</taxon>
        <taxon>Streptomyces violaceusniger group</taxon>
    </lineage>
</organism>
<gene>
    <name evidence="1" type="ORF">TPA0910_33000</name>
</gene>
<sequence length="110" mass="12178">MYACTTDPHTMVTKAVETLSRHAIAREWEVAEVITDTSPLPMPIFEREQWTAVKEAINDRRAEGIVALRGHVCVAGTATHTELLDWLAYRAAFLSVAEVTSGDRAERAPV</sequence>
<protein>
    <submittedName>
        <fullName evidence="1">Uncharacterized protein</fullName>
    </submittedName>
</protein>
<name>A0ABQ3TZQ6_STRHY</name>
<dbReference type="Proteomes" id="UP001054854">
    <property type="component" value="Unassembled WGS sequence"/>
</dbReference>
<evidence type="ECO:0000313" key="2">
    <source>
        <dbReference type="Proteomes" id="UP001054854"/>
    </source>
</evidence>
<reference evidence="1" key="1">
    <citation type="submission" date="2024-05" db="EMBL/GenBank/DDBJ databases">
        <title>Whole genome shotgun sequence of Streptomyces hygroscopicus NBRC 113678.</title>
        <authorList>
            <person name="Komaki H."/>
            <person name="Tamura T."/>
        </authorList>
    </citation>
    <scope>NUCLEOTIDE SEQUENCE</scope>
    <source>
        <strain evidence="1">N11-34</strain>
    </source>
</reference>
<evidence type="ECO:0000313" key="1">
    <source>
        <dbReference type="EMBL" id="GHJ28867.1"/>
    </source>
</evidence>